<feature type="region of interest" description="Disordered" evidence="1">
    <location>
        <begin position="263"/>
        <end position="315"/>
    </location>
</feature>
<protein>
    <submittedName>
        <fullName evidence="2">Uncharacterized protein</fullName>
    </submittedName>
</protein>
<feature type="compositionally biased region" description="Polar residues" evidence="1">
    <location>
        <begin position="160"/>
        <end position="174"/>
    </location>
</feature>
<feature type="compositionally biased region" description="Basic residues" evidence="1">
    <location>
        <begin position="7"/>
        <end position="17"/>
    </location>
</feature>
<dbReference type="AlphaFoldDB" id="A0A197KAC7"/>
<feature type="compositionally biased region" description="Low complexity" evidence="1">
    <location>
        <begin position="263"/>
        <end position="306"/>
    </location>
</feature>
<feature type="compositionally biased region" description="Basic residues" evidence="1">
    <location>
        <begin position="91"/>
        <end position="103"/>
    </location>
</feature>
<feature type="region of interest" description="Disordered" evidence="1">
    <location>
        <begin position="366"/>
        <end position="394"/>
    </location>
</feature>
<gene>
    <name evidence="2" type="ORF">K457DRAFT_14289</name>
</gene>
<proteinExistence type="predicted"/>
<name>A0A197KAC7_9FUNG</name>
<evidence type="ECO:0000256" key="1">
    <source>
        <dbReference type="SAM" id="MobiDB-lite"/>
    </source>
</evidence>
<organism evidence="2 3">
    <name type="scientific">Linnemannia elongata AG-77</name>
    <dbReference type="NCBI Taxonomy" id="1314771"/>
    <lineage>
        <taxon>Eukaryota</taxon>
        <taxon>Fungi</taxon>
        <taxon>Fungi incertae sedis</taxon>
        <taxon>Mucoromycota</taxon>
        <taxon>Mortierellomycotina</taxon>
        <taxon>Mortierellomycetes</taxon>
        <taxon>Mortierellales</taxon>
        <taxon>Mortierellaceae</taxon>
        <taxon>Linnemannia</taxon>
    </lineage>
</organism>
<keyword evidence="3" id="KW-1185">Reference proteome</keyword>
<feature type="region of interest" description="Disordered" evidence="1">
    <location>
        <begin position="1"/>
        <end position="144"/>
    </location>
</feature>
<accession>A0A197KAC7</accession>
<evidence type="ECO:0000313" key="2">
    <source>
        <dbReference type="EMBL" id="OAQ34450.1"/>
    </source>
</evidence>
<sequence length="411" mass="46076">MDYEQHHHSHHNTHHSQHQPFTGTAPSLSTATSFTTKASTSAPESSSSSSNSRRKSSYLAPKTPPAAPFHTQSHPYQLPPSLFQEPDHNNHNHHHHHHHHSHSHSSSQSSLHRRHSQLQPQQHHREKHHHQRNHRHTHSYSRPQSEYQMDLDPVFLPSTLPFSTTAQPSRQKPSPSRKIPPTTDFIPLSPSSLMTAPAYGSSTFASSPRSPPTFHVNAFEQQAPQPSQTINAYDHHSTYTFSQENVQGDSMTFAPSQYTFQLPRQTQPQQNQHDQLQQYEQQREQQQQYHEQQQQQQQQQQHTFHQYSTATSGSGIPALTNEIGFSHRPASQYYLPAAPALTVTPRSKRPKSLSAHDFAVETTSVASGVDTGGGGGTREGRRGGGGEGRGGGEDVYYQSKSLLSNCSRSFL</sequence>
<evidence type="ECO:0000313" key="3">
    <source>
        <dbReference type="Proteomes" id="UP000078512"/>
    </source>
</evidence>
<feature type="compositionally biased region" description="Basic residues" evidence="1">
    <location>
        <begin position="111"/>
        <end position="139"/>
    </location>
</feature>
<dbReference type="EMBL" id="KV442017">
    <property type="protein sequence ID" value="OAQ34450.1"/>
    <property type="molecule type" value="Genomic_DNA"/>
</dbReference>
<dbReference type="Proteomes" id="UP000078512">
    <property type="component" value="Unassembled WGS sequence"/>
</dbReference>
<reference evidence="2 3" key="1">
    <citation type="submission" date="2016-05" db="EMBL/GenBank/DDBJ databases">
        <title>Genome sequencing reveals origins of a unique bacterial endosymbiosis in the earliest lineages of terrestrial Fungi.</title>
        <authorList>
            <consortium name="DOE Joint Genome Institute"/>
            <person name="Uehling J."/>
            <person name="Gryganskyi A."/>
            <person name="Hameed K."/>
            <person name="Tschaplinski T."/>
            <person name="Misztal P."/>
            <person name="Wu S."/>
            <person name="Desiro A."/>
            <person name="Vande Pol N."/>
            <person name="Du Z.-Y."/>
            <person name="Zienkiewicz A."/>
            <person name="Zienkiewicz K."/>
            <person name="Morin E."/>
            <person name="Tisserant E."/>
            <person name="Splivallo R."/>
            <person name="Hainaut M."/>
            <person name="Henrissat B."/>
            <person name="Ohm R."/>
            <person name="Kuo A."/>
            <person name="Yan J."/>
            <person name="Lipzen A."/>
            <person name="Nolan M."/>
            <person name="Labutti K."/>
            <person name="Barry K."/>
            <person name="Goldstein A."/>
            <person name="Labbe J."/>
            <person name="Schadt C."/>
            <person name="Tuskan G."/>
            <person name="Grigoriev I."/>
            <person name="Martin F."/>
            <person name="Vilgalys R."/>
            <person name="Bonito G."/>
        </authorList>
    </citation>
    <scope>NUCLEOTIDE SEQUENCE [LARGE SCALE GENOMIC DNA]</scope>
    <source>
        <strain evidence="2 3">AG-77</strain>
    </source>
</reference>
<feature type="compositionally biased region" description="Low complexity" evidence="1">
    <location>
        <begin position="27"/>
        <end position="51"/>
    </location>
</feature>
<feature type="region of interest" description="Disordered" evidence="1">
    <location>
        <begin position="158"/>
        <end position="191"/>
    </location>
</feature>
<dbReference type="OrthoDB" id="2434962at2759"/>